<evidence type="ECO:0000313" key="3">
    <source>
        <dbReference type="Proteomes" id="UP000435357"/>
    </source>
</evidence>
<reference evidence="2 3" key="1">
    <citation type="submission" date="2019-09" db="EMBL/GenBank/DDBJ databases">
        <title>Genomes of Cryomorphaceae.</title>
        <authorList>
            <person name="Bowman J.P."/>
        </authorList>
    </citation>
    <scope>NUCLEOTIDE SEQUENCE [LARGE SCALE GENOMIC DNA]</scope>
    <source>
        <strain evidence="2 3">KCTC 52047</strain>
    </source>
</reference>
<dbReference type="OrthoDB" id="582675at2"/>
<dbReference type="EMBL" id="WACR01000004">
    <property type="protein sequence ID" value="KAB1064813.1"/>
    <property type="molecule type" value="Genomic_DNA"/>
</dbReference>
<keyword evidence="1" id="KW-0812">Transmembrane</keyword>
<dbReference type="AlphaFoldDB" id="A0A6N6M5K8"/>
<keyword evidence="3" id="KW-1185">Reference proteome</keyword>
<keyword evidence="1" id="KW-0472">Membrane</keyword>
<gene>
    <name evidence="2" type="ORF">F3059_05505</name>
</gene>
<sequence>MAKQVEIFKEKQPFDKPILKFVFVGGFILFAYGYIQQVYFGKPFGSEEGASNEGLMWGAIISLVLTVAIQIAKLETRIDNSGIKFRFFPFHIRWRSYSWSDLKQIRIRHFEPFDEFGGYGLRSRKGVWSFAVEGKYCLELFKQDGRKTVIGTRNPEEARKTAKHFAGSKVKK</sequence>
<dbReference type="Proteomes" id="UP000435357">
    <property type="component" value="Unassembled WGS sequence"/>
</dbReference>
<name>A0A6N6M5K8_9FLAO</name>
<evidence type="ECO:0000256" key="1">
    <source>
        <dbReference type="SAM" id="Phobius"/>
    </source>
</evidence>
<comment type="caution">
    <text evidence="2">The sequence shown here is derived from an EMBL/GenBank/DDBJ whole genome shotgun (WGS) entry which is preliminary data.</text>
</comment>
<keyword evidence="1" id="KW-1133">Transmembrane helix</keyword>
<feature type="transmembrane region" description="Helical" evidence="1">
    <location>
        <begin position="18"/>
        <end position="35"/>
    </location>
</feature>
<protein>
    <submittedName>
        <fullName evidence="2">Uncharacterized protein</fullName>
    </submittedName>
</protein>
<organism evidence="2 3">
    <name type="scientific">Salibacter halophilus</name>
    <dbReference type="NCBI Taxonomy" id="1803916"/>
    <lineage>
        <taxon>Bacteria</taxon>
        <taxon>Pseudomonadati</taxon>
        <taxon>Bacteroidota</taxon>
        <taxon>Flavobacteriia</taxon>
        <taxon>Flavobacteriales</taxon>
        <taxon>Salibacteraceae</taxon>
        <taxon>Salibacter</taxon>
    </lineage>
</organism>
<proteinExistence type="predicted"/>
<feature type="transmembrane region" description="Helical" evidence="1">
    <location>
        <begin position="55"/>
        <end position="74"/>
    </location>
</feature>
<evidence type="ECO:0000313" key="2">
    <source>
        <dbReference type="EMBL" id="KAB1064813.1"/>
    </source>
</evidence>
<accession>A0A6N6M5K8</accession>
<dbReference type="RefSeq" id="WP_151167132.1">
    <property type="nucleotide sequence ID" value="NZ_WACR01000004.1"/>
</dbReference>